<evidence type="ECO:0000256" key="1">
    <source>
        <dbReference type="ARBA" id="ARBA00022723"/>
    </source>
</evidence>
<dbReference type="PROSITE" id="PS00028">
    <property type="entry name" value="ZINC_FINGER_C2H2_1"/>
    <property type="match status" value="2"/>
</dbReference>
<keyword evidence="4" id="KW-0862">Zinc</keyword>
<feature type="compositionally biased region" description="Gly residues" evidence="6">
    <location>
        <begin position="1308"/>
        <end position="1317"/>
    </location>
</feature>
<dbReference type="GO" id="GO:0008270">
    <property type="term" value="F:zinc ion binding"/>
    <property type="evidence" value="ECO:0007669"/>
    <property type="project" value="UniProtKB-KW"/>
</dbReference>
<feature type="region of interest" description="Disordered" evidence="6">
    <location>
        <begin position="1212"/>
        <end position="1328"/>
    </location>
</feature>
<reference evidence="8" key="1">
    <citation type="journal article" date="2023" name="Front. Mar. Sci.">
        <title>A new Merluccius polli reference genome to investigate the effects of global change in West African waters.</title>
        <authorList>
            <person name="Mateo J.L."/>
            <person name="Blanco-Fernandez C."/>
            <person name="Garcia-Vazquez E."/>
            <person name="Machado-Schiaffino G."/>
        </authorList>
    </citation>
    <scope>NUCLEOTIDE SEQUENCE</scope>
    <source>
        <strain evidence="8">C29</strain>
        <tissue evidence="8">Fin</tissue>
    </source>
</reference>
<dbReference type="EMBL" id="JAOPHQ010000011">
    <property type="protein sequence ID" value="KAK0156376.1"/>
    <property type="molecule type" value="Genomic_DNA"/>
</dbReference>
<name>A0AA47P9U4_MERPO</name>
<feature type="compositionally biased region" description="Basic and acidic residues" evidence="6">
    <location>
        <begin position="930"/>
        <end position="949"/>
    </location>
</feature>
<accession>A0AA47P9U4</accession>
<feature type="compositionally biased region" description="Basic and acidic residues" evidence="6">
    <location>
        <begin position="1275"/>
        <end position="1292"/>
    </location>
</feature>
<gene>
    <name evidence="8" type="primary">ZNF831</name>
    <name evidence="8" type="ORF">N1851_000336</name>
</gene>
<evidence type="ECO:0000259" key="7">
    <source>
        <dbReference type="PROSITE" id="PS50157"/>
    </source>
</evidence>
<feature type="compositionally biased region" description="Low complexity" evidence="6">
    <location>
        <begin position="1262"/>
        <end position="1274"/>
    </location>
</feature>
<dbReference type="PANTHER" id="PTHR47166:SF1">
    <property type="entry name" value="ZINC FINGER PROTEIN 831"/>
    <property type="match status" value="1"/>
</dbReference>
<feature type="region of interest" description="Disordered" evidence="6">
    <location>
        <begin position="165"/>
        <end position="190"/>
    </location>
</feature>
<feature type="region of interest" description="Disordered" evidence="6">
    <location>
        <begin position="914"/>
        <end position="1092"/>
    </location>
</feature>
<feature type="region of interest" description="Disordered" evidence="6">
    <location>
        <begin position="702"/>
        <end position="751"/>
    </location>
</feature>
<keyword evidence="1" id="KW-0479">Metal-binding</keyword>
<organism evidence="8 9">
    <name type="scientific">Merluccius polli</name>
    <name type="common">Benguela hake</name>
    <name type="synonym">Merluccius cadenati</name>
    <dbReference type="NCBI Taxonomy" id="89951"/>
    <lineage>
        <taxon>Eukaryota</taxon>
        <taxon>Metazoa</taxon>
        <taxon>Chordata</taxon>
        <taxon>Craniata</taxon>
        <taxon>Vertebrata</taxon>
        <taxon>Euteleostomi</taxon>
        <taxon>Actinopterygii</taxon>
        <taxon>Neopterygii</taxon>
        <taxon>Teleostei</taxon>
        <taxon>Neoteleostei</taxon>
        <taxon>Acanthomorphata</taxon>
        <taxon>Zeiogadaria</taxon>
        <taxon>Gadariae</taxon>
        <taxon>Gadiformes</taxon>
        <taxon>Gadoidei</taxon>
        <taxon>Merlucciidae</taxon>
        <taxon>Merluccius</taxon>
    </lineage>
</organism>
<feature type="domain" description="C2H2-type" evidence="7">
    <location>
        <begin position="117"/>
        <end position="144"/>
    </location>
</feature>
<feature type="region of interest" description="Disordered" evidence="6">
    <location>
        <begin position="1358"/>
        <end position="1379"/>
    </location>
</feature>
<feature type="domain" description="C2H2-type" evidence="7">
    <location>
        <begin position="145"/>
        <end position="174"/>
    </location>
</feature>
<dbReference type="PROSITE" id="PS50157">
    <property type="entry name" value="ZINC_FINGER_C2H2_2"/>
    <property type="match status" value="2"/>
</dbReference>
<evidence type="ECO:0000256" key="4">
    <source>
        <dbReference type="ARBA" id="ARBA00022833"/>
    </source>
</evidence>
<feature type="compositionally biased region" description="Low complexity" evidence="6">
    <location>
        <begin position="353"/>
        <end position="366"/>
    </location>
</feature>
<protein>
    <submittedName>
        <fullName evidence="8">Zinc finger protein 831</fullName>
    </submittedName>
</protein>
<feature type="region of interest" description="Disordered" evidence="6">
    <location>
        <begin position="1106"/>
        <end position="1141"/>
    </location>
</feature>
<keyword evidence="2" id="KW-0677">Repeat</keyword>
<feature type="region of interest" description="Disordered" evidence="6">
    <location>
        <begin position="633"/>
        <end position="653"/>
    </location>
</feature>
<feature type="region of interest" description="Disordered" evidence="6">
    <location>
        <begin position="316"/>
        <end position="370"/>
    </location>
</feature>
<proteinExistence type="predicted"/>
<feature type="compositionally biased region" description="Low complexity" evidence="6">
    <location>
        <begin position="643"/>
        <end position="653"/>
    </location>
</feature>
<feature type="compositionally biased region" description="Basic and acidic residues" evidence="6">
    <location>
        <begin position="719"/>
        <end position="731"/>
    </location>
</feature>
<evidence type="ECO:0000256" key="2">
    <source>
        <dbReference type="ARBA" id="ARBA00022737"/>
    </source>
</evidence>
<dbReference type="PANTHER" id="PTHR47166">
    <property type="entry name" value="ZINC FINGER PROTEIN 831"/>
    <property type="match status" value="1"/>
</dbReference>
<dbReference type="FunFam" id="3.30.160.60:FF:000100">
    <property type="entry name" value="Zinc finger 45-like"/>
    <property type="match status" value="1"/>
</dbReference>
<feature type="compositionally biased region" description="Polar residues" evidence="6">
    <location>
        <begin position="1214"/>
        <end position="1237"/>
    </location>
</feature>
<dbReference type="Proteomes" id="UP001174136">
    <property type="component" value="Unassembled WGS sequence"/>
</dbReference>
<keyword evidence="3 5" id="KW-0863">Zinc-finger</keyword>
<sequence>METGKPQSVSTLLYGGSVAVPTERKMDAQAPLTAVYIRAVPAPPPTQQLFRQAQFPVTPPSEHATLRLAMPPLYTKDTLPFLRVHIAGGLQPLRQELSLATAIPLAPVARPKSAGKHVCPHCSRDCMKPSVLEKHLRCHTGERPYPCTTCRVSFKTQSNLYKHKRTQAHARLSTESEKSTHSSMGSQESLCGSSVCSSSLDCQVDGESGSLDEEVGAFPLTKYSCTARLTEKVHCWEKPGTDPERGATGDPVQGKIDLSLATQKTETVQSPGLIKEEVKGKEGETKKHQGLTPNRHLPLQRQEATLFFKEWEGSALRGKPHSHESTDSGFSESTDHNMDPLPECITEHHDRPGGSQAAAAGLSQSGPDPRDIVSVREQRSLEEHISKLISENSVVVEDKQLENVRPRKTVLSKQGSIDLPMRYTYKDSFHFDMRNNPAPIAKHDGNRRPVLQSSLQPVRSASAEQAPLTRSSSLPYSVALLTPEQSTQSFSCPRDYVTLIRRGSAGPANPTAFSGKSVDQQLPAHRPLVRQAAVDCNHATEGLFFTNSSMERPAINSDLSCDGGGGSDICGAQSDRKRLRKKAQKFTYNKWHTYKGGTFKKLYNTTKGGDSVTSAAKEPSPLSLENLTVQSVKSLPGGHSDRTTTAGSTTSGVTVCHPSCLPANLSPVSGMELNLKSRQVHQACSSPRPPPLSHVSLSMLHVSSNRSSENHSTDIIGRPAERPGSKEKHTDSTSPPQRAQIPSDRKKQRTNESTVMLPFDPGQLNPIQKVFHVQTADLQICLQIISDEQLALIESRMEKQAASSERRKKTQTQALNFTVPVAGAWENVAHQSMCDQREVDNMKIPPLPELQYMKLNSMDQADVSQAQELGDATPLFPGELLQEETQGSQHTPLSQRAKTYTVEEVTGKLHDRVCAPTTSQGGEVKLLPQRSKERAWTHEKTGHNLHHPEGGPSLFPENNNKLCSASGEVSGGGGDDLVDPGTGHSDSRLQPLRCGGVGVPLIHSSSSRPTAPFDSADTPAGLARPQPSGPTHEGSLLVGGLASQKAPDSQGRRSSPGQPDSAGPGLAQKSQEPREKDQQCVEEAAQSGAQVGAGTALGLPALPLSQTWRGMSAGPGSRPADGASRSHHTPAGDGVNPPKPAAAATVNATRLCGHPGVGPDGRGQVCDQNPVSSLGVHSQDVCPAEPNSVCVQADHPHQNPMKTQEMTLKPTGVAQASTWDTVSTHSSDTPAPTQSPLSAMKPSPCSHLPETLQSTLPAHAPNNNNNNNSSSSGARAEEEKEEVPVSKPREGEVEGGGVTREHVAYGGDPLGGDGGGFPSSRYHHHQEEEVVLSEAQLGGHQFTKVSSTANMWPLLPNCQGYQEDSSSDDDDEDKLIIEL</sequence>
<dbReference type="SUPFAM" id="SSF57667">
    <property type="entry name" value="beta-beta-alpha zinc fingers"/>
    <property type="match status" value="1"/>
</dbReference>
<evidence type="ECO:0000313" key="9">
    <source>
        <dbReference type="Proteomes" id="UP001174136"/>
    </source>
</evidence>
<dbReference type="SMART" id="SM00355">
    <property type="entry name" value="ZnF_C2H2"/>
    <property type="match status" value="2"/>
</dbReference>
<evidence type="ECO:0000256" key="3">
    <source>
        <dbReference type="ARBA" id="ARBA00022771"/>
    </source>
</evidence>
<comment type="caution">
    <text evidence="8">The sequence shown here is derived from an EMBL/GenBank/DDBJ whole genome shotgun (WGS) entry which is preliminary data.</text>
</comment>
<keyword evidence="9" id="KW-1185">Reference proteome</keyword>
<evidence type="ECO:0000313" key="8">
    <source>
        <dbReference type="EMBL" id="KAK0156376.1"/>
    </source>
</evidence>
<dbReference type="InterPro" id="IPR013087">
    <property type="entry name" value="Znf_C2H2_type"/>
</dbReference>
<evidence type="ECO:0000256" key="5">
    <source>
        <dbReference type="PROSITE-ProRule" id="PRU00042"/>
    </source>
</evidence>
<dbReference type="Gene3D" id="3.30.160.60">
    <property type="entry name" value="Classic Zinc Finger"/>
    <property type="match status" value="2"/>
</dbReference>
<dbReference type="InterPro" id="IPR036236">
    <property type="entry name" value="Znf_C2H2_sf"/>
</dbReference>
<evidence type="ECO:0000256" key="6">
    <source>
        <dbReference type="SAM" id="MobiDB-lite"/>
    </source>
</evidence>